<evidence type="ECO:0000313" key="3">
    <source>
        <dbReference type="EMBL" id="BBZ15605.1"/>
    </source>
</evidence>
<dbReference type="Pfam" id="PF23212">
    <property type="entry name" value="DUF7064"/>
    <property type="match status" value="1"/>
</dbReference>
<organism evidence="4 5">
    <name type="scientific">Mycobacterium branderi</name>
    <dbReference type="NCBI Taxonomy" id="43348"/>
    <lineage>
        <taxon>Bacteria</taxon>
        <taxon>Bacillati</taxon>
        <taxon>Actinomycetota</taxon>
        <taxon>Actinomycetes</taxon>
        <taxon>Mycobacteriales</taxon>
        <taxon>Mycobacteriaceae</taxon>
        <taxon>Mycobacterium</taxon>
    </lineage>
</organism>
<dbReference type="EMBL" id="MVHM01000002">
    <property type="protein sequence ID" value="ORA40290.1"/>
    <property type="molecule type" value="Genomic_DNA"/>
</dbReference>
<dbReference type="InterPro" id="IPR055492">
    <property type="entry name" value="DUF7064"/>
</dbReference>
<accession>A0A7I7WFQ8</accession>
<evidence type="ECO:0000313" key="5">
    <source>
        <dbReference type="Proteomes" id="UP000192441"/>
    </source>
</evidence>
<sequence>MFAETIDPVHEFRHPADTDPSFNESTYYNFASAPSGVVGWLRIAIQPNQATAQATALLFLPGGEVVFAYARPGAVADDALAVGPISIEIEQPMRRQRLLFEGSASVLSDGRALSNPGAALRSAPTEHTTITLSVTGAGTSFGTTGESRSDALEDTLALGHFEQFTRVIGEITVGGRTFGVDGGGLRDHSWGPRDWAGPLYYRWVTAVMQDGSALMALKVQRRDGQQTARAAVCSADHAVAAALQEVSVSWTADGFCREIQCGLELEGDHVELCGTARQPEQFVPLRHRRTGPDGREQLTRIGYAPYDFVCSDGRRGLGMVEALDQMIDGYPAGMNDSPAR</sequence>
<feature type="domain" description="DUF7065" evidence="2">
    <location>
        <begin position="148"/>
        <end position="193"/>
    </location>
</feature>
<gene>
    <name evidence="4" type="ORF">BST20_06990</name>
    <name evidence="3" type="ORF">MBRA_58000</name>
</gene>
<evidence type="ECO:0000259" key="1">
    <source>
        <dbReference type="Pfam" id="PF23212"/>
    </source>
</evidence>
<evidence type="ECO:0000313" key="6">
    <source>
        <dbReference type="Proteomes" id="UP000467379"/>
    </source>
</evidence>
<name>A0A7I7WFQ8_9MYCO</name>
<reference evidence="3 6" key="2">
    <citation type="journal article" date="2019" name="Emerg. Microbes Infect.">
        <title>Comprehensive subspecies identification of 175 nontuberculous mycobacteria species based on 7547 genomic profiles.</title>
        <authorList>
            <person name="Matsumoto Y."/>
            <person name="Kinjo T."/>
            <person name="Motooka D."/>
            <person name="Nabeya D."/>
            <person name="Jung N."/>
            <person name="Uechi K."/>
            <person name="Horii T."/>
            <person name="Iida T."/>
            <person name="Fujita J."/>
            <person name="Nakamura S."/>
        </authorList>
    </citation>
    <scope>NUCLEOTIDE SEQUENCE [LARGE SCALE GENOMIC DNA]</scope>
    <source>
        <strain evidence="3 6">JCM 12687</strain>
        <plasmid evidence="3">pJCM12687</plasmid>
    </source>
</reference>
<evidence type="ECO:0000313" key="4">
    <source>
        <dbReference type="EMBL" id="ORA40290.1"/>
    </source>
</evidence>
<reference evidence="3" key="3">
    <citation type="submission" date="2020-02" db="EMBL/GenBank/DDBJ databases">
        <authorList>
            <person name="Matsumoto Y."/>
            <person name="Motooka D."/>
            <person name="Nakamura S."/>
        </authorList>
    </citation>
    <scope>NUCLEOTIDE SEQUENCE</scope>
    <source>
        <strain evidence="3">JCM 12687</strain>
        <plasmid evidence="3">pJCM12687</plasmid>
    </source>
</reference>
<dbReference type="EMBL" id="AP022607">
    <property type="protein sequence ID" value="BBZ15605.1"/>
    <property type="molecule type" value="Genomic_DNA"/>
</dbReference>
<keyword evidence="6" id="KW-1185">Reference proteome</keyword>
<proteinExistence type="predicted"/>
<protein>
    <submittedName>
        <fullName evidence="4">Uncharacterized protein</fullName>
    </submittedName>
</protein>
<dbReference type="InterPro" id="IPR055493">
    <property type="entry name" value="DUF7065"/>
</dbReference>
<feature type="domain" description="DUF7064" evidence="1">
    <location>
        <begin position="194"/>
        <end position="325"/>
    </location>
</feature>
<dbReference type="Pfam" id="PF23213">
    <property type="entry name" value="DUF7065"/>
    <property type="match status" value="1"/>
</dbReference>
<dbReference type="RefSeq" id="WP_083130676.1">
    <property type="nucleotide sequence ID" value="NZ_AP022607.1"/>
</dbReference>
<dbReference type="AlphaFoldDB" id="A0A7I7WFQ8"/>
<geneLocation type="plasmid" evidence="3 6">
    <name>pJCM12687</name>
</geneLocation>
<dbReference type="OrthoDB" id="115252at2"/>
<evidence type="ECO:0000259" key="2">
    <source>
        <dbReference type="Pfam" id="PF23213"/>
    </source>
</evidence>
<dbReference type="Proteomes" id="UP000467379">
    <property type="component" value="Plasmid pJCM12687"/>
</dbReference>
<keyword evidence="3" id="KW-0614">Plasmid</keyword>
<dbReference type="Proteomes" id="UP000192441">
    <property type="component" value="Unassembled WGS sequence"/>
</dbReference>
<dbReference type="SUPFAM" id="SSF159245">
    <property type="entry name" value="AttH-like"/>
    <property type="match status" value="1"/>
</dbReference>
<reference evidence="4 5" key="1">
    <citation type="submission" date="2016-12" db="EMBL/GenBank/DDBJ databases">
        <title>The new phylogeny of genus Mycobacterium.</title>
        <authorList>
            <person name="Tortoli E."/>
            <person name="Trovato A."/>
            <person name="Cirillo D.M."/>
        </authorList>
    </citation>
    <scope>NUCLEOTIDE SEQUENCE [LARGE SCALE GENOMIC DNA]</scope>
    <source>
        <strain evidence="4 5">DSM 44624</strain>
    </source>
</reference>